<proteinExistence type="predicted"/>
<evidence type="ECO:0000313" key="3">
    <source>
        <dbReference type="Proteomes" id="UP000749646"/>
    </source>
</evidence>
<dbReference type="Pfam" id="PF07749">
    <property type="entry name" value="ERp29"/>
    <property type="match status" value="1"/>
</dbReference>
<gene>
    <name evidence="2" type="ORF">BGZ65_012544</name>
</gene>
<feature type="domain" description="Endoplasmic reticulum resident protein 29 C-terminal" evidence="1">
    <location>
        <begin position="9"/>
        <end position="81"/>
    </location>
</feature>
<reference evidence="2" key="1">
    <citation type="journal article" date="2020" name="Fungal Divers.">
        <title>Resolving the Mortierellaceae phylogeny through synthesis of multi-gene phylogenetics and phylogenomics.</title>
        <authorList>
            <person name="Vandepol N."/>
            <person name="Liber J."/>
            <person name="Desiro A."/>
            <person name="Na H."/>
            <person name="Kennedy M."/>
            <person name="Barry K."/>
            <person name="Grigoriev I.V."/>
            <person name="Miller A.N."/>
            <person name="O'Donnell K."/>
            <person name="Stajich J.E."/>
            <person name="Bonito G."/>
        </authorList>
    </citation>
    <scope>NUCLEOTIDE SEQUENCE</scope>
    <source>
        <strain evidence="2">MES-2147</strain>
    </source>
</reference>
<dbReference type="GO" id="GO:0005783">
    <property type="term" value="C:endoplasmic reticulum"/>
    <property type="evidence" value="ECO:0007669"/>
    <property type="project" value="InterPro"/>
</dbReference>
<keyword evidence="3" id="KW-1185">Reference proteome</keyword>
<sequence>MLGIRSYPLLDEVAIKFSKISTFDEKKQVSAENIALATTVNDSDANAQVYARLFEKTVETAEFLESASRHLEKLIKSGTVSMMILQSTITLSRLS</sequence>
<dbReference type="Gene3D" id="1.20.1150.12">
    <property type="entry name" value="Endoplasmic reticulum resident protein 29, C-terminal domain"/>
    <property type="match status" value="1"/>
</dbReference>
<dbReference type="Proteomes" id="UP000749646">
    <property type="component" value="Unassembled WGS sequence"/>
</dbReference>
<dbReference type="AlphaFoldDB" id="A0A9P6MCP6"/>
<protein>
    <recommendedName>
        <fullName evidence="1">Endoplasmic reticulum resident protein 29 C-terminal domain-containing protein</fullName>
    </recommendedName>
</protein>
<dbReference type="InterPro" id="IPR011679">
    <property type="entry name" value="ERp29_C"/>
</dbReference>
<dbReference type="InterPro" id="IPR036356">
    <property type="entry name" value="ERp29_C_sf"/>
</dbReference>
<name>A0A9P6MCP6_9FUNG</name>
<comment type="caution">
    <text evidence="2">The sequence shown here is derived from an EMBL/GenBank/DDBJ whole genome shotgun (WGS) entry which is preliminary data.</text>
</comment>
<accession>A0A9P6MCP6</accession>
<evidence type="ECO:0000259" key="1">
    <source>
        <dbReference type="Pfam" id="PF07749"/>
    </source>
</evidence>
<evidence type="ECO:0000313" key="2">
    <source>
        <dbReference type="EMBL" id="KAF9992199.1"/>
    </source>
</evidence>
<dbReference type="EMBL" id="JAAAHW010002310">
    <property type="protein sequence ID" value="KAF9992199.1"/>
    <property type="molecule type" value="Genomic_DNA"/>
</dbReference>
<organism evidence="2 3">
    <name type="scientific">Modicella reniformis</name>
    <dbReference type="NCBI Taxonomy" id="1440133"/>
    <lineage>
        <taxon>Eukaryota</taxon>
        <taxon>Fungi</taxon>
        <taxon>Fungi incertae sedis</taxon>
        <taxon>Mucoromycota</taxon>
        <taxon>Mortierellomycotina</taxon>
        <taxon>Mortierellomycetes</taxon>
        <taxon>Mortierellales</taxon>
        <taxon>Mortierellaceae</taxon>
        <taxon>Modicella</taxon>
    </lineage>
</organism>